<protein>
    <submittedName>
        <fullName evidence="2">Uncharacterized protein</fullName>
    </submittedName>
</protein>
<reference evidence="2 3" key="1">
    <citation type="submission" date="2018-07" db="EMBL/GenBank/DDBJ databases">
        <title>The genomes of Aspergillus section Nigri reveals drivers in fungal speciation.</title>
        <authorList>
            <consortium name="DOE Joint Genome Institute"/>
            <person name="Vesth T.C."/>
            <person name="Nybo J."/>
            <person name="Theobald S."/>
            <person name="Brandl J."/>
            <person name="Frisvad J.C."/>
            <person name="Nielsen K.F."/>
            <person name="Lyhne E.K."/>
            <person name="Kogle M.E."/>
            <person name="Kuo A."/>
            <person name="Riley R."/>
            <person name="Clum A."/>
            <person name="Nolan M."/>
            <person name="Lipzen A."/>
            <person name="Salamov A."/>
            <person name="Henrissat B."/>
            <person name="Wiebenga A."/>
            <person name="De vries R.P."/>
            <person name="Grigoriev I.V."/>
            <person name="Mortensen U.H."/>
            <person name="Andersen M.R."/>
            <person name="Baker S.E."/>
        </authorList>
    </citation>
    <scope>NUCLEOTIDE SEQUENCE [LARGE SCALE GENOMIC DNA]</scope>
    <source>
        <strain evidence="2 3">CBS 139.54b</strain>
    </source>
</reference>
<dbReference type="RefSeq" id="XP_026626836.1">
    <property type="nucleotide sequence ID" value="XM_026766087.1"/>
</dbReference>
<feature type="region of interest" description="Disordered" evidence="1">
    <location>
        <begin position="1"/>
        <end position="71"/>
    </location>
</feature>
<accession>A0A3F3Q3M6</accession>
<proteinExistence type="predicted"/>
<evidence type="ECO:0000313" key="2">
    <source>
        <dbReference type="EMBL" id="RDH33814.1"/>
    </source>
</evidence>
<feature type="compositionally biased region" description="Basic and acidic residues" evidence="1">
    <location>
        <begin position="16"/>
        <end position="25"/>
    </location>
</feature>
<evidence type="ECO:0000256" key="1">
    <source>
        <dbReference type="SAM" id="MobiDB-lite"/>
    </source>
</evidence>
<dbReference type="GeneID" id="38134443"/>
<organism evidence="2 3">
    <name type="scientific">Aspergillus welwitschiae</name>
    <dbReference type="NCBI Taxonomy" id="1341132"/>
    <lineage>
        <taxon>Eukaryota</taxon>
        <taxon>Fungi</taxon>
        <taxon>Dikarya</taxon>
        <taxon>Ascomycota</taxon>
        <taxon>Pezizomycotina</taxon>
        <taxon>Eurotiomycetes</taxon>
        <taxon>Eurotiomycetidae</taxon>
        <taxon>Eurotiales</taxon>
        <taxon>Aspergillaceae</taxon>
        <taxon>Aspergillus</taxon>
        <taxon>Aspergillus subgen. Circumdati</taxon>
    </lineage>
</organism>
<evidence type="ECO:0000313" key="3">
    <source>
        <dbReference type="Proteomes" id="UP000253729"/>
    </source>
</evidence>
<dbReference type="Proteomes" id="UP000253729">
    <property type="component" value="Unassembled WGS sequence"/>
</dbReference>
<dbReference type="EMBL" id="KZ852045">
    <property type="protein sequence ID" value="RDH33814.1"/>
    <property type="molecule type" value="Genomic_DNA"/>
</dbReference>
<gene>
    <name evidence="2" type="ORF">BDQ94DRAFT_142719</name>
</gene>
<keyword evidence="3" id="KW-1185">Reference proteome</keyword>
<sequence length="109" mass="12846">MTYLFPSPTFPIRAPRQKDPRDSVLHAKGGAILTKRKPDQLRHRTTVSCDLPRLHPRSGKGAKRGRRVKEEKNVKKRVEEIYWHFKKPMWQFPRAKKESTIWLLTDLCA</sequence>
<name>A0A3F3Q3M6_9EURO</name>
<dbReference type="AlphaFoldDB" id="A0A3F3Q3M6"/>
<feature type="compositionally biased region" description="Basic residues" evidence="1">
    <location>
        <begin position="54"/>
        <end position="67"/>
    </location>
</feature>